<proteinExistence type="predicted"/>
<dbReference type="AlphaFoldDB" id="A0A5R8WW72"/>
<evidence type="ECO:0000313" key="2">
    <source>
        <dbReference type="EMBL" id="TLM96472.1"/>
    </source>
</evidence>
<sequence>MSTLPTQPAPVAAEQPLALLVLTSFFPESRRALRLAVELAQPLGARLVLVHLDQLALLNVEVPGPDSPEAARQLHEALQELADQQPVPTDLALINDQLPEALEALINEYYPALFVLGRPADDRADFDAGAAVLEVLRDARIPLLLVPEVYPGPAAPQHLAIAADTGPFALDAGAAPARQLLRQLLRQLPPARATVVTVAPTQADESCAEALEHVRRSGLLPAATPSPQVEGFYAQHPTEGLLQALAATGANWLLMLARRHGTLGELFHSSVTDALLARSPVPVLVLPAAEA</sequence>
<evidence type="ECO:0000313" key="3">
    <source>
        <dbReference type="Proteomes" id="UP000305517"/>
    </source>
</evidence>
<feature type="domain" description="UspA" evidence="1">
    <location>
        <begin position="20"/>
        <end position="147"/>
    </location>
</feature>
<gene>
    <name evidence="2" type="ORF">FDY95_00270</name>
</gene>
<dbReference type="EMBL" id="VAJM01000001">
    <property type="protein sequence ID" value="TLM96472.1"/>
    <property type="molecule type" value="Genomic_DNA"/>
</dbReference>
<dbReference type="Proteomes" id="UP000305517">
    <property type="component" value="Unassembled WGS sequence"/>
</dbReference>
<name>A0A5R8WW72_9BACT</name>
<organism evidence="2 3">
    <name type="scientific">Hymenobacter jeollabukensis</name>
    <dbReference type="NCBI Taxonomy" id="2025313"/>
    <lineage>
        <taxon>Bacteria</taxon>
        <taxon>Pseudomonadati</taxon>
        <taxon>Bacteroidota</taxon>
        <taxon>Cytophagia</taxon>
        <taxon>Cytophagales</taxon>
        <taxon>Hymenobacteraceae</taxon>
        <taxon>Hymenobacter</taxon>
    </lineage>
</organism>
<dbReference type="RefSeq" id="WP_138074731.1">
    <property type="nucleotide sequence ID" value="NZ_VAJM01000001.1"/>
</dbReference>
<protein>
    <submittedName>
        <fullName evidence="2">Universal stress protein</fullName>
    </submittedName>
</protein>
<comment type="caution">
    <text evidence="2">The sequence shown here is derived from an EMBL/GenBank/DDBJ whole genome shotgun (WGS) entry which is preliminary data.</text>
</comment>
<dbReference type="Pfam" id="PF00582">
    <property type="entry name" value="Usp"/>
    <property type="match status" value="2"/>
</dbReference>
<dbReference type="Gene3D" id="3.40.50.12370">
    <property type="match status" value="1"/>
</dbReference>
<dbReference type="CDD" id="cd00293">
    <property type="entry name" value="USP-like"/>
    <property type="match status" value="1"/>
</dbReference>
<keyword evidence="3" id="KW-1185">Reference proteome</keyword>
<dbReference type="OrthoDB" id="1522603at2"/>
<dbReference type="InterPro" id="IPR006016">
    <property type="entry name" value="UspA"/>
</dbReference>
<feature type="domain" description="UspA" evidence="1">
    <location>
        <begin position="227"/>
        <end position="287"/>
    </location>
</feature>
<dbReference type="SUPFAM" id="SSF52402">
    <property type="entry name" value="Adenine nucleotide alpha hydrolases-like"/>
    <property type="match status" value="2"/>
</dbReference>
<reference evidence="2 3" key="1">
    <citation type="submission" date="2019-05" db="EMBL/GenBank/DDBJ databases">
        <title>Hymenobacter edaphi sp. nov., isolated from abandoned arsenic-contaminated farmland soil.</title>
        <authorList>
            <person name="Nie L."/>
        </authorList>
    </citation>
    <scope>NUCLEOTIDE SEQUENCE [LARGE SCALE GENOMIC DNA]</scope>
    <source>
        <strain evidence="2 3">1-3-3-8</strain>
    </source>
</reference>
<evidence type="ECO:0000259" key="1">
    <source>
        <dbReference type="Pfam" id="PF00582"/>
    </source>
</evidence>
<accession>A0A5R8WW72</accession>